<dbReference type="GO" id="GO:0051213">
    <property type="term" value="F:dioxygenase activity"/>
    <property type="evidence" value="ECO:0007669"/>
    <property type="project" value="UniProtKB-ARBA"/>
</dbReference>
<dbReference type="Pfam" id="PF14226">
    <property type="entry name" value="DIOX_N"/>
    <property type="match status" value="1"/>
</dbReference>
<evidence type="ECO:0000256" key="6">
    <source>
        <dbReference type="RuleBase" id="RU003682"/>
    </source>
</evidence>
<evidence type="ECO:0000256" key="2">
    <source>
        <dbReference type="ARBA" id="ARBA00008056"/>
    </source>
</evidence>
<keyword evidence="4 6" id="KW-0560">Oxidoreductase</keyword>
<dbReference type="InterPro" id="IPR027443">
    <property type="entry name" value="IPNS-like_sf"/>
</dbReference>
<dbReference type="Proteomes" id="UP000290289">
    <property type="component" value="Chromosome 13"/>
</dbReference>
<keyword evidence="5 6" id="KW-0408">Iron</keyword>
<feature type="domain" description="Fe2OG dioxygenase" evidence="7">
    <location>
        <begin position="221"/>
        <end position="331"/>
    </location>
</feature>
<evidence type="ECO:0000313" key="9">
    <source>
        <dbReference type="Proteomes" id="UP000290289"/>
    </source>
</evidence>
<dbReference type="InterPro" id="IPR005123">
    <property type="entry name" value="Oxoglu/Fe-dep_dioxygenase_dom"/>
</dbReference>
<comment type="similarity">
    <text evidence="2 6">Belongs to the iron/ascorbate-dependent oxidoreductase family.</text>
</comment>
<reference evidence="8 9" key="1">
    <citation type="submission" date="2018-10" db="EMBL/GenBank/DDBJ databases">
        <title>A high-quality apple genome assembly.</title>
        <authorList>
            <person name="Hu J."/>
        </authorList>
    </citation>
    <scope>NUCLEOTIDE SEQUENCE [LARGE SCALE GENOMIC DNA]</scope>
    <source>
        <strain evidence="9">cv. HFTH1</strain>
        <tissue evidence="8">Young leaf</tissue>
    </source>
</reference>
<protein>
    <recommendedName>
        <fullName evidence="7">Fe2OG dioxygenase domain-containing protein</fullName>
    </recommendedName>
</protein>
<dbReference type="STRING" id="3750.A0A498I513"/>
<comment type="cofactor">
    <cofactor evidence="1">
        <name>Fe cation</name>
        <dbReference type="ChEBI" id="CHEBI:24875"/>
    </cofactor>
</comment>
<name>A0A498I513_MALDO</name>
<evidence type="ECO:0000256" key="4">
    <source>
        <dbReference type="ARBA" id="ARBA00023002"/>
    </source>
</evidence>
<evidence type="ECO:0000256" key="5">
    <source>
        <dbReference type="ARBA" id="ARBA00023004"/>
    </source>
</evidence>
<dbReference type="PROSITE" id="PS51471">
    <property type="entry name" value="FE2OG_OXY"/>
    <property type="match status" value="1"/>
</dbReference>
<gene>
    <name evidence="8" type="ORF">DVH24_001828</name>
</gene>
<keyword evidence="3 6" id="KW-0479">Metal-binding</keyword>
<dbReference type="PANTHER" id="PTHR10209">
    <property type="entry name" value="OXIDOREDUCTASE, 2OG-FE II OXYGENASE FAMILY PROTEIN"/>
    <property type="match status" value="1"/>
</dbReference>
<evidence type="ECO:0000259" key="7">
    <source>
        <dbReference type="PROSITE" id="PS51471"/>
    </source>
</evidence>
<keyword evidence="9" id="KW-1185">Reference proteome</keyword>
<evidence type="ECO:0000256" key="3">
    <source>
        <dbReference type="ARBA" id="ARBA00022723"/>
    </source>
</evidence>
<sequence>MQLISNDKFISVNHRVLAKHEDSHESDKYDRAKELKAFDDTMAGVKGLVDAGTVHVPKIFIEPPNDLTQFTTCPQPNLLIPVIDLSGINGSDEIHKQIVDDVRTASETWGFFQVVNHGVPLSVLENMIQGIVGFHEQDLDAKKEFYSRDLGRPVRFNSNYDLYQSKAANWRDTVSFTRSAVDHDPKQLPSVCRDATIEYTNHVINLGDQLFGILSEALGLEPDHLRELECAKDYKFVCHYYPPCPKPELTLGASKHSDPSFLTILLQDQIGGLQVLHDNQWVNVNPISGGIVVNIGDFLQAISNNKFQSAQHRVLANSIGPRVSIACFFEGQSSTDVPAKYYGPIKELISEENPPVYRDFSISEYYAKFYSEGLDEKSGLDHFRL</sequence>
<dbReference type="FunFam" id="2.60.120.330:FF:000005">
    <property type="entry name" value="1-aminocyclopropane-1-carboxylate oxidase homolog 1"/>
    <property type="match status" value="1"/>
</dbReference>
<accession>A0A498I513</accession>
<dbReference type="InterPro" id="IPR044861">
    <property type="entry name" value="IPNS-like_FE2OG_OXY"/>
</dbReference>
<dbReference type="Gene3D" id="2.60.120.330">
    <property type="entry name" value="B-lactam Antibiotic, Isopenicillin N Synthase, Chain"/>
    <property type="match status" value="1"/>
</dbReference>
<dbReference type="InterPro" id="IPR026992">
    <property type="entry name" value="DIOX_N"/>
</dbReference>
<dbReference type="GO" id="GO:0046872">
    <property type="term" value="F:metal ion binding"/>
    <property type="evidence" value="ECO:0007669"/>
    <property type="project" value="UniProtKB-KW"/>
</dbReference>
<proteinExistence type="inferred from homology"/>
<evidence type="ECO:0000313" key="8">
    <source>
        <dbReference type="EMBL" id="RXH78310.1"/>
    </source>
</evidence>
<dbReference type="PANTHER" id="PTHR10209:SF429">
    <property type="entry name" value="1-AMINOCYCLOPROPANE-1-CARBOXYLATE OXIDASE HOMOLOG 1-LIKE"/>
    <property type="match status" value="1"/>
</dbReference>
<dbReference type="EMBL" id="RDQH01000339">
    <property type="protein sequence ID" value="RXH78310.1"/>
    <property type="molecule type" value="Genomic_DNA"/>
</dbReference>
<dbReference type="SUPFAM" id="SSF51197">
    <property type="entry name" value="Clavaminate synthase-like"/>
    <property type="match status" value="1"/>
</dbReference>
<dbReference type="Pfam" id="PF03171">
    <property type="entry name" value="2OG-FeII_Oxy"/>
    <property type="match status" value="1"/>
</dbReference>
<dbReference type="AlphaFoldDB" id="A0A498I513"/>
<comment type="caution">
    <text evidence="8">The sequence shown here is derived from an EMBL/GenBank/DDBJ whole genome shotgun (WGS) entry which is preliminary data.</text>
</comment>
<organism evidence="8 9">
    <name type="scientific">Malus domestica</name>
    <name type="common">Apple</name>
    <name type="synonym">Pyrus malus</name>
    <dbReference type="NCBI Taxonomy" id="3750"/>
    <lineage>
        <taxon>Eukaryota</taxon>
        <taxon>Viridiplantae</taxon>
        <taxon>Streptophyta</taxon>
        <taxon>Embryophyta</taxon>
        <taxon>Tracheophyta</taxon>
        <taxon>Spermatophyta</taxon>
        <taxon>Magnoliopsida</taxon>
        <taxon>eudicotyledons</taxon>
        <taxon>Gunneridae</taxon>
        <taxon>Pentapetalae</taxon>
        <taxon>rosids</taxon>
        <taxon>fabids</taxon>
        <taxon>Rosales</taxon>
        <taxon>Rosaceae</taxon>
        <taxon>Amygdaloideae</taxon>
        <taxon>Maleae</taxon>
        <taxon>Malus</taxon>
    </lineage>
</organism>
<evidence type="ECO:0000256" key="1">
    <source>
        <dbReference type="ARBA" id="ARBA00001962"/>
    </source>
</evidence>